<organism evidence="9 10">
    <name type="scientific">Candidatus Desulfosporosinus infrequens</name>
    <dbReference type="NCBI Taxonomy" id="2043169"/>
    <lineage>
        <taxon>Bacteria</taxon>
        <taxon>Bacillati</taxon>
        <taxon>Bacillota</taxon>
        <taxon>Clostridia</taxon>
        <taxon>Eubacteriales</taxon>
        <taxon>Desulfitobacteriaceae</taxon>
        <taxon>Desulfosporosinus</taxon>
    </lineage>
</organism>
<dbReference type="Gene3D" id="3.30.70.20">
    <property type="match status" value="2"/>
</dbReference>
<dbReference type="PANTHER" id="PTHR24960">
    <property type="entry name" value="PHOTOSYSTEM I IRON-SULFUR CENTER-RELATED"/>
    <property type="match status" value="1"/>
</dbReference>
<dbReference type="Proteomes" id="UP000238916">
    <property type="component" value="Unassembled WGS sequence"/>
</dbReference>
<keyword evidence="4" id="KW-0004">4Fe-4S</keyword>
<accession>A0A2U3KZV5</accession>
<proteinExistence type="predicted"/>
<reference evidence="10" key="1">
    <citation type="submission" date="2018-02" db="EMBL/GenBank/DDBJ databases">
        <authorList>
            <person name="Hausmann B."/>
        </authorList>
    </citation>
    <scope>NUCLEOTIDE SEQUENCE [LARGE SCALE GENOMIC DNA]</scope>
    <source>
        <strain evidence="10">Peat soil MAG SbF1</strain>
    </source>
</reference>
<evidence type="ECO:0000313" key="9">
    <source>
        <dbReference type="EMBL" id="SPF45079.1"/>
    </source>
</evidence>
<evidence type="ECO:0000256" key="6">
    <source>
        <dbReference type="ARBA" id="ARBA00023004"/>
    </source>
</evidence>
<sequence length="354" mass="39385">MTCQMVYHNGNCLNTKKPFAHACRLCIESCPHQAISEYRQLEAKKCTECGACMAVCPSDGFVDRTMDKLHDYLMEAEEIILNCPQAIPSGFEIPCLGILDRDGWMTLMLLAKEKPVTIITGVCAECEDRQACAASVQTFKQVHVDWPEHAIVRIQVRPDKEGVEPEAKEVPPLAVVPHVEKTGWRQRSRDKLEEWLPNLAADETYSLPKSRQWLLEVLAERLAGKIPFRGLSVADSCTSCGVCIAICPQGALQKREVMNSEPADPAQEDKIVSLSLIYEPQKCVHCARCVEICRPKALSLNSKLLSYRLLTGKILIHEGSPKYCSQCGKRIFDNSELCLVCSTSGPDSRGFFAP</sequence>
<evidence type="ECO:0000256" key="3">
    <source>
        <dbReference type="ARBA" id="ARBA00013529"/>
    </source>
</evidence>
<feature type="domain" description="4Fe-4S ferredoxin-type" evidence="8">
    <location>
        <begin position="228"/>
        <end position="257"/>
    </location>
</feature>
<evidence type="ECO:0000256" key="1">
    <source>
        <dbReference type="ARBA" id="ARBA00001966"/>
    </source>
</evidence>
<evidence type="ECO:0000256" key="5">
    <source>
        <dbReference type="ARBA" id="ARBA00022723"/>
    </source>
</evidence>
<keyword evidence="7" id="KW-0411">Iron-sulfur</keyword>
<dbReference type="InterPro" id="IPR017900">
    <property type="entry name" value="4Fe4S_Fe_S_CS"/>
</dbReference>
<protein>
    <recommendedName>
        <fullName evidence="3">Ferredoxin</fullName>
    </recommendedName>
</protein>
<dbReference type="Pfam" id="PF00037">
    <property type="entry name" value="Fer4"/>
    <property type="match status" value="1"/>
</dbReference>
<gene>
    <name evidence="9" type="ORF">SBF1_320006</name>
</gene>
<evidence type="ECO:0000313" key="10">
    <source>
        <dbReference type="Proteomes" id="UP000238916"/>
    </source>
</evidence>
<dbReference type="EMBL" id="OMOF01000246">
    <property type="protein sequence ID" value="SPF45079.1"/>
    <property type="molecule type" value="Genomic_DNA"/>
</dbReference>
<dbReference type="Pfam" id="PF13187">
    <property type="entry name" value="Fer4_9"/>
    <property type="match status" value="1"/>
</dbReference>
<dbReference type="PROSITE" id="PS00198">
    <property type="entry name" value="4FE4S_FER_1"/>
    <property type="match status" value="2"/>
</dbReference>
<name>A0A2U3KZV5_9FIRM</name>
<dbReference type="PANTHER" id="PTHR24960:SF79">
    <property type="entry name" value="PHOTOSYSTEM I IRON-SULFUR CENTER"/>
    <property type="match status" value="1"/>
</dbReference>
<evidence type="ECO:0000259" key="8">
    <source>
        <dbReference type="PROSITE" id="PS51379"/>
    </source>
</evidence>
<keyword evidence="6" id="KW-0408">Iron</keyword>
<dbReference type="GO" id="GO:0046872">
    <property type="term" value="F:metal ion binding"/>
    <property type="evidence" value="ECO:0007669"/>
    <property type="project" value="UniProtKB-KW"/>
</dbReference>
<comment type="cofactor">
    <cofactor evidence="1">
        <name>[4Fe-4S] cluster</name>
        <dbReference type="ChEBI" id="CHEBI:49883"/>
    </cofactor>
</comment>
<evidence type="ECO:0000256" key="2">
    <source>
        <dbReference type="ARBA" id="ARBA00003532"/>
    </source>
</evidence>
<keyword evidence="5" id="KW-0479">Metal-binding</keyword>
<evidence type="ECO:0000256" key="4">
    <source>
        <dbReference type="ARBA" id="ARBA00022485"/>
    </source>
</evidence>
<dbReference type="SUPFAM" id="SSF54862">
    <property type="entry name" value="4Fe-4S ferredoxins"/>
    <property type="match status" value="1"/>
</dbReference>
<feature type="domain" description="4Fe-4S ferredoxin-type" evidence="8">
    <location>
        <begin position="274"/>
        <end position="303"/>
    </location>
</feature>
<dbReference type="AlphaFoldDB" id="A0A2U3KZV5"/>
<dbReference type="InterPro" id="IPR017896">
    <property type="entry name" value="4Fe4S_Fe-S-bd"/>
</dbReference>
<feature type="domain" description="4Fe-4S ferredoxin-type" evidence="8">
    <location>
        <begin position="37"/>
        <end position="67"/>
    </location>
</feature>
<evidence type="ECO:0000256" key="7">
    <source>
        <dbReference type="ARBA" id="ARBA00023014"/>
    </source>
</evidence>
<comment type="function">
    <text evidence="2">Ferredoxins are iron-sulfur proteins that transfer electrons in a wide variety of metabolic reactions.</text>
</comment>
<dbReference type="PROSITE" id="PS51379">
    <property type="entry name" value="4FE4S_FER_2"/>
    <property type="match status" value="3"/>
</dbReference>
<dbReference type="GO" id="GO:0051539">
    <property type="term" value="F:4 iron, 4 sulfur cluster binding"/>
    <property type="evidence" value="ECO:0007669"/>
    <property type="project" value="UniProtKB-KW"/>
</dbReference>
<dbReference type="InterPro" id="IPR050157">
    <property type="entry name" value="PSI_iron-sulfur_center"/>
</dbReference>